<reference evidence="1 2" key="1">
    <citation type="submission" date="2018-04" db="EMBL/GenBank/DDBJ databases">
        <title>Novel Campyloabacter and Helicobacter Species and Strains.</title>
        <authorList>
            <person name="Mannion A.J."/>
            <person name="Shen Z."/>
            <person name="Fox J.G."/>
        </authorList>
    </citation>
    <scope>NUCLEOTIDE SEQUENCE [LARGE SCALE GENOMIC DNA]</scope>
    <source>
        <strain evidence="1 2">MIT 12-6600</strain>
    </source>
</reference>
<accession>A0A3D8IRK6</accession>
<dbReference type="InterPro" id="IPR003678">
    <property type="entry name" value="Put_OMP"/>
</dbReference>
<gene>
    <name evidence="1" type="ORF">CQA54_03135</name>
</gene>
<dbReference type="Proteomes" id="UP000256514">
    <property type="component" value="Unassembled WGS sequence"/>
</dbReference>
<comment type="caution">
    <text evidence="1">The sequence shown here is derived from an EMBL/GenBank/DDBJ whole genome shotgun (WGS) entry which is preliminary data.</text>
</comment>
<keyword evidence="2" id="KW-1185">Reference proteome</keyword>
<dbReference type="OrthoDB" id="5328533at2"/>
<name>A0A3D8IRK6_9HELI</name>
<evidence type="ECO:0000313" key="2">
    <source>
        <dbReference type="Proteomes" id="UP000256514"/>
    </source>
</evidence>
<dbReference type="AlphaFoldDB" id="A0A3D8IRK6"/>
<dbReference type="EMBL" id="NXLT01000002">
    <property type="protein sequence ID" value="RDU67928.1"/>
    <property type="molecule type" value="Genomic_DNA"/>
</dbReference>
<dbReference type="Pfam" id="PF02521">
    <property type="entry name" value="HP_OMP_2"/>
    <property type="match status" value="1"/>
</dbReference>
<sequence length="453" mass="49754">MMMCKRFIPIFNSTIIAIQNLRTDTMKITHSICMALVCVFGLCAQDSIESTRDNGFFYTGGMELYNKNATTLAGSFPNNTYGYALGQLNVGYKHNGFEIVLGGAGAGLTHDSTKGLAFNHVGYWSGYRNDLVGSQANAHNIFVHNAYVRYEDENIDIKLGRFKQENDDWIDAYVEGMNAIVRAGGFHLKLFGTSGIAFAGGGWFMDYERLFSTYGILNAEVGYANEHVKFDIYVYYGDREYIAPGANLEIYAGDSDTLGSTTKLTALFPIHNKGINSLGRHYFANFGDGDSSGFSASLVARQDFDFLRHYNVSLAVYKNIGNANARMGQPGNPLGFYTLDNSVYSTGPALNAFLAPDAFSALFLSNVALGATKAGNFVFGLDGRYTTAPSAREHALKLHVDWEIDSHLALGLIATYYISTPLEASVWALNGESYEVGKALDRSYVISQINYNF</sequence>
<organism evidence="1 2">
    <name type="scientific">Helicobacter equorum</name>
    <dbReference type="NCBI Taxonomy" id="361872"/>
    <lineage>
        <taxon>Bacteria</taxon>
        <taxon>Pseudomonadati</taxon>
        <taxon>Campylobacterota</taxon>
        <taxon>Epsilonproteobacteria</taxon>
        <taxon>Campylobacterales</taxon>
        <taxon>Helicobacteraceae</taxon>
        <taxon>Helicobacter</taxon>
    </lineage>
</organism>
<proteinExistence type="predicted"/>
<protein>
    <recommendedName>
        <fullName evidence="3">Outer membrane family protein</fullName>
    </recommendedName>
</protein>
<evidence type="ECO:0008006" key="3">
    <source>
        <dbReference type="Google" id="ProtNLM"/>
    </source>
</evidence>
<evidence type="ECO:0000313" key="1">
    <source>
        <dbReference type="EMBL" id="RDU67928.1"/>
    </source>
</evidence>